<dbReference type="Gene3D" id="3.60.10.10">
    <property type="entry name" value="Endonuclease/exonuclease/phosphatase"/>
    <property type="match status" value="1"/>
</dbReference>
<feature type="signal peptide" evidence="1">
    <location>
        <begin position="1"/>
        <end position="18"/>
    </location>
</feature>
<dbReference type="EMBL" id="JAAQHG020000039">
    <property type="protein sequence ID" value="KAL1583127.1"/>
    <property type="molecule type" value="Genomic_DNA"/>
</dbReference>
<keyword evidence="1" id="KW-0732">Signal</keyword>
<dbReference type="Pfam" id="PF03372">
    <property type="entry name" value="Exo_endo_phos"/>
    <property type="match status" value="1"/>
</dbReference>
<dbReference type="RefSeq" id="XP_069226234.1">
    <property type="nucleotide sequence ID" value="XM_069376914.1"/>
</dbReference>
<evidence type="ECO:0000313" key="3">
    <source>
        <dbReference type="EMBL" id="KAL1583127.1"/>
    </source>
</evidence>
<dbReference type="InterPro" id="IPR036691">
    <property type="entry name" value="Endo/exonu/phosph_ase_sf"/>
</dbReference>
<gene>
    <name evidence="3" type="ORF">WHR41_08310</name>
</gene>
<sequence length="411" mass="44661">MRLSAIALAARWASLSTAALVPSRRQDHGLYFPVQQATLKNARVGEQYSASVGGLVLGENSADAAFTKVVGGEWVEVSAGGRLSGVPGEGDEGATEIEIQATVDAATAATFRVTVPVRGAATPLVDQFSVMSYNLWQGGANVNHYHEKQLRFILESGADLIGFQESVDGGHAMRLGNALGWETSQTNSSAAIISRYPIVEEYDQVRVSRGARISLNGESDSKQEINFWNTHLTAYPYGPYGFCFDNDTPEAVLSIESESGRTSQMIETLEAMSTQLASSNAIPVLLAGDMNAPSHLDYIEPLVEEHCGIADFDWPTSVLPAQAGLIDSYRVAHPDPAAVEGETWSPIYPYNEGVTGDPEPQDRIDFVYATEQLEVVRSKTLLAGEPQPYPGYEDNEWTSDHRAVLTHFRFR</sequence>
<name>A0AB34KGN7_9PEZI</name>
<keyword evidence="4" id="KW-1185">Reference proteome</keyword>
<evidence type="ECO:0000313" key="4">
    <source>
        <dbReference type="Proteomes" id="UP000803884"/>
    </source>
</evidence>
<evidence type="ECO:0000259" key="2">
    <source>
        <dbReference type="Pfam" id="PF03372"/>
    </source>
</evidence>
<comment type="caution">
    <text evidence="3">The sequence shown here is derived from an EMBL/GenBank/DDBJ whole genome shotgun (WGS) entry which is preliminary data.</text>
</comment>
<feature type="chain" id="PRO_5044329105" description="Endonuclease/exonuclease/phosphatase domain-containing protein" evidence="1">
    <location>
        <begin position="19"/>
        <end position="411"/>
    </location>
</feature>
<evidence type="ECO:0000256" key="1">
    <source>
        <dbReference type="SAM" id="SignalP"/>
    </source>
</evidence>
<dbReference type="SUPFAM" id="SSF56219">
    <property type="entry name" value="DNase I-like"/>
    <property type="match status" value="1"/>
</dbReference>
<dbReference type="InterPro" id="IPR005135">
    <property type="entry name" value="Endo/exonuclease/phosphatase"/>
</dbReference>
<dbReference type="GO" id="GO:0003824">
    <property type="term" value="F:catalytic activity"/>
    <property type="evidence" value="ECO:0007669"/>
    <property type="project" value="InterPro"/>
</dbReference>
<dbReference type="AlphaFoldDB" id="A0AB34KGN7"/>
<protein>
    <recommendedName>
        <fullName evidence="2">Endonuclease/exonuclease/phosphatase domain-containing protein</fullName>
    </recommendedName>
</protein>
<dbReference type="GeneID" id="96009752"/>
<dbReference type="PANTHER" id="PTHR41349">
    <property type="match status" value="1"/>
</dbReference>
<reference evidence="3 4" key="1">
    <citation type="journal article" date="2020" name="Microbiol. Resour. Announc.">
        <title>Draft Genome Sequence of a Cladosporium Species Isolated from the Mesophotic Ascidian Didemnum maculosum.</title>
        <authorList>
            <person name="Gioti A."/>
            <person name="Siaperas R."/>
            <person name="Nikolaivits E."/>
            <person name="Le Goff G."/>
            <person name="Ouazzani J."/>
            <person name="Kotoulas G."/>
            <person name="Topakas E."/>
        </authorList>
    </citation>
    <scope>NUCLEOTIDE SEQUENCE [LARGE SCALE GENOMIC DNA]</scope>
    <source>
        <strain evidence="3 4">TM138-S3</strain>
    </source>
</reference>
<organism evidence="3 4">
    <name type="scientific">Cladosporium halotolerans</name>
    <dbReference type="NCBI Taxonomy" id="1052096"/>
    <lineage>
        <taxon>Eukaryota</taxon>
        <taxon>Fungi</taxon>
        <taxon>Dikarya</taxon>
        <taxon>Ascomycota</taxon>
        <taxon>Pezizomycotina</taxon>
        <taxon>Dothideomycetes</taxon>
        <taxon>Dothideomycetidae</taxon>
        <taxon>Cladosporiales</taxon>
        <taxon>Cladosporiaceae</taxon>
        <taxon>Cladosporium</taxon>
    </lineage>
</organism>
<dbReference type="PANTHER" id="PTHR41349:SF1">
    <property type="entry name" value="PROTEIN CBG08683"/>
    <property type="match status" value="1"/>
</dbReference>
<accession>A0AB34KGN7</accession>
<dbReference type="Proteomes" id="UP000803884">
    <property type="component" value="Unassembled WGS sequence"/>
</dbReference>
<proteinExistence type="predicted"/>
<feature type="domain" description="Endonuclease/exonuclease/phosphatase" evidence="2">
    <location>
        <begin position="131"/>
        <end position="401"/>
    </location>
</feature>